<keyword evidence="9" id="KW-1185">Reference proteome</keyword>
<evidence type="ECO:0000256" key="3">
    <source>
        <dbReference type="ARBA" id="ARBA00022553"/>
    </source>
</evidence>
<sequence>MLNRIQPTQQEGNDAEALPLLKIFEALPGLLLVLSPTLVIRAATNAYLQETLTERENIVGRYVFDVFPDNPHVPESLSTSSLMASFQQVLTTGKPHSMDVFQYDIPDPANPGGFMERYWNTTNTPVLNEQGEVLYMIHETANVSEEVKAKNLLEQSRKREQEALAQAEQQRLRLERLFEQAPAAFAMLEGPELVYKVINNAYQQLFPGRQMLNLPLFEALPELRDQPVFDIVQNVVTTGETYEGKEVLIPVARYEGQPTDDIYWNFIYQALYNAQGQISGMLVFALDVTEFVEARRQVEKSAESLQGLNTELEERVKSRTRELQLAQAEAWSQKQQLEDLFMQAPAAICILDGPELVFQLVNPVYKQIFPGRDIQGKPLLKALPELEGTAIPAILNSVYQTGETYVASDLPLMLARYEGAPLEEIFWTFTYLARRNGEGIVDGVLVYAHDVTNQVEARRSIEATAQQLQLITDSLPVLISYMDRKKKYRFANKIYNAWFDLKGESIVNKHISEVIGDEAYEKIKGYIRHALAGEKVDYEAAMPYREGLKHVRISYVPDFRNGKVVGFYSLVMDMSEQVAAREALQRSEQEAKDIAKELVAANKQLTHINADLDTFIYTASHDLKAPISNIEMLMEELLLELPLQSLEQGELSTIIGMMRGAIARFKKTIDSLTQISKLQKDEHGMEASVSLKEVVQEVRQDMEQIILKSGAQVHVSIESCNTVTFSEKNLRSVVYNLLSNAVKYRHPERELTIDVSCQEEGEYVVLQVRDNGLGLSAEQQGKLFTMFRRFHDHVEGSGVGLFMVKRIMDNAGGKIKVRSKEGEGTLFSIYFIKNSQAAERPLL</sequence>
<gene>
    <name evidence="8" type="ORF">ACFS7Z_17190</name>
</gene>
<dbReference type="InterPro" id="IPR000014">
    <property type="entry name" value="PAS"/>
</dbReference>
<evidence type="ECO:0000313" key="9">
    <source>
        <dbReference type="Proteomes" id="UP001597641"/>
    </source>
</evidence>
<keyword evidence="4" id="KW-0808">Transferase</keyword>
<dbReference type="Gene3D" id="3.30.450.20">
    <property type="entry name" value="PAS domain"/>
    <property type="match status" value="4"/>
</dbReference>
<evidence type="ECO:0000256" key="5">
    <source>
        <dbReference type="ARBA" id="ARBA00022777"/>
    </source>
</evidence>
<comment type="caution">
    <text evidence="8">The sequence shown here is derived from an EMBL/GenBank/DDBJ whole genome shotgun (WGS) entry which is preliminary data.</text>
</comment>
<dbReference type="Proteomes" id="UP001597641">
    <property type="component" value="Unassembled WGS sequence"/>
</dbReference>
<keyword evidence="3" id="KW-0597">Phosphoprotein</keyword>
<dbReference type="Gene3D" id="1.10.287.130">
    <property type="match status" value="1"/>
</dbReference>
<name>A0ABW6BYP2_9BACT</name>
<dbReference type="InterPro" id="IPR005467">
    <property type="entry name" value="His_kinase_dom"/>
</dbReference>
<dbReference type="SMART" id="SM00091">
    <property type="entry name" value="PAS"/>
    <property type="match status" value="4"/>
</dbReference>
<accession>A0ABW6BYP2</accession>
<dbReference type="Pfam" id="PF08448">
    <property type="entry name" value="PAS_4"/>
    <property type="match status" value="4"/>
</dbReference>
<dbReference type="InterPro" id="IPR013656">
    <property type="entry name" value="PAS_4"/>
</dbReference>
<reference evidence="9" key="1">
    <citation type="journal article" date="2019" name="Int. J. Syst. Evol. Microbiol.">
        <title>The Global Catalogue of Microorganisms (GCM) 10K type strain sequencing project: providing services to taxonomists for standard genome sequencing and annotation.</title>
        <authorList>
            <consortium name="The Broad Institute Genomics Platform"/>
            <consortium name="The Broad Institute Genome Sequencing Center for Infectious Disease"/>
            <person name="Wu L."/>
            <person name="Ma J."/>
        </authorList>
    </citation>
    <scope>NUCLEOTIDE SEQUENCE [LARGE SCALE GENOMIC DNA]</scope>
    <source>
        <strain evidence="9">KCTC 23984</strain>
    </source>
</reference>
<keyword evidence="6" id="KW-0175">Coiled coil</keyword>
<dbReference type="InterPro" id="IPR004358">
    <property type="entry name" value="Sig_transdc_His_kin-like_C"/>
</dbReference>
<dbReference type="SMART" id="SM00387">
    <property type="entry name" value="HATPase_c"/>
    <property type="match status" value="1"/>
</dbReference>
<dbReference type="EC" id="2.7.13.3" evidence="2"/>
<feature type="coiled-coil region" evidence="6">
    <location>
        <begin position="150"/>
        <end position="180"/>
    </location>
</feature>
<feature type="domain" description="Histidine kinase" evidence="7">
    <location>
        <begin position="618"/>
        <end position="835"/>
    </location>
</feature>
<feature type="coiled-coil region" evidence="6">
    <location>
        <begin position="295"/>
        <end position="329"/>
    </location>
</feature>
<dbReference type="Pfam" id="PF02518">
    <property type="entry name" value="HATPase_c"/>
    <property type="match status" value="1"/>
</dbReference>
<dbReference type="SUPFAM" id="SSF55874">
    <property type="entry name" value="ATPase domain of HSP90 chaperone/DNA topoisomerase II/histidine kinase"/>
    <property type="match status" value="1"/>
</dbReference>
<evidence type="ECO:0000313" key="8">
    <source>
        <dbReference type="EMBL" id="MFD3002109.1"/>
    </source>
</evidence>
<dbReference type="PANTHER" id="PTHR43304">
    <property type="entry name" value="PHYTOCHROME-LIKE PROTEIN CPH1"/>
    <property type="match status" value="1"/>
</dbReference>
<evidence type="ECO:0000256" key="4">
    <source>
        <dbReference type="ARBA" id="ARBA00022679"/>
    </source>
</evidence>
<dbReference type="InterPro" id="IPR036890">
    <property type="entry name" value="HATPase_C_sf"/>
</dbReference>
<dbReference type="InterPro" id="IPR003594">
    <property type="entry name" value="HATPase_dom"/>
</dbReference>
<dbReference type="EMBL" id="JBHUOX010000013">
    <property type="protein sequence ID" value="MFD3002109.1"/>
    <property type="molecule type" value="Genomic_DNA"/>
</dbReference>
<organism evidence="8 9">
    <name type="scientific">Pontibacter toksunensis</name>
    <dbReference type="NCBI Taxonomy" id="1332631"/>
    <lineage>
        <taxon>Bacteria</taxon>
        <taxon>Pseudomonadati</taxon>
        <taxon>Bacteroidota</taxon>
        <taxon>Cytophagia</taxon>
        <taxon>Cytophagales</taxon>
        <taxon>Hymenobacteraceae</taxon>
        <taxon>Pontibacter</taxon>
    </lineage>
</organism>
<evidence type="ECO:0000256" key="6">
    <source>
        <dbReference type="SAM" id="Coils"/>
    </source>
</evidence>
<dbReference type="SUPFAM" id="SSF55785">
    <property type="entry name" value="PYP-like sensor domain (PAS domain)"/>
    <property type="match status" value="4"/>
</dbReference>
<dbReference type="RefSeq" id="WP_377487215.1">
    <property type="nucleotide sequence ID" value="NZ_JBHUOX010000013.1"/>
</dbReference>
<dbReference type="InterPro" id="IPR052162">
    <property type="entry name" value="Sensor_kinase/Photoreceptor"/>
</dbReference>
<evidence type="ECO:0000256" key="1">
    <source>
        <dbReference type="ARBA" id="ARBA00000085"/>
    </source>
</evidence>
<dbReference type="PRINTS" id="PR00344">
    <property type="entry name" value="BCTRLSENSOR"/>
</dbReference>
<evidence type="ECO:0000259" key="7">
    <source>
        <dbReference type="PROSITE" id="PS50109"/>
    </source>
</evidence>
<dbReference type="PANTHER" id="PTHR43304:SF1">
    <property type="entry name" value="PAC DOMAIN-CONTAINING PROTEIN"/>
    <property type="match status" value="1"/>
</dbReference>
<proteinExistence type="predicted"/>
<dbReference type="InterPro" id="IPR035965">
    <property type="entry name" value="PAS-like_dom_sf"/>
</dbReference>
<feature type="coiled-coil region" evidence="6">
    <location>
        <begin position="577"/>
        <end position="604"/>
    </location>
</feature>
<protein>
    <recommendedName>
        <fullName evidence="2">histidine kinase</fullName>
        <ecNumber evidence="2">2.7.13.3</ecNumber>
    </recommendedName>
</protein>
<dbReference type="NCBIfam" id="TIGR00229">
    <property type="entry name" value="sensory_box"/>
    <property type="match status" value="1"/>
</dbReference>
<dbReference type="SUPFAM" id="SSF47384">
    <property type="entry name" value="Homodimeric domain of signal transducing histidine kinase"/>
    <property type="match status" value="1"/>
</dbReference>
<evidence type="ECO:0000256" key="2">
    <source>
        <dbReference type="ARBA" id="ARBA00012438"/>
    </source>
</evidence>
<dbReference type="InterPro" id="IPR036097">
    <property type="entry name" value="HisK_dim/P_sf"/>
</dbReference>
<dbReference type="PROSITE" id="PS50109">
    <property type="entry name" value="HIS_KIN"/>
    <property type="match status" value="1"/>
</dbReference>
<dbReference type="Gene3D" id="3.30.565.10">
    <property type="entry name" value="Histidine kinase-like ATPase, C-terminal domain"/>
    <property type="match status" value="1"/>
</dbReference>
<keyword evidence="5" id="KW-0418">Kinase</keyword>
<comment type="catalytic activity">
    <reaction evidence="1">
        <text>ATP + protein L-histidine = ADP + protein N-phospho-L-histidine.</text>
        <dbReference type="EC" id="2.7.13.3"/>
    </reaction>
</comment>